<dbReference type="EMBL" id="DVOB01000138">
    <property type="protein sequence ID" value="HIU96328.1"/>
    <property type="molecule type" value="Genomic_DNA"/>
</dbReference>
<gene>
    <name evidence="2" type="ORF">IAD25_06475</name>
</gene>
<name>A0A9D1N728_9FIRM</name>
<accession>A0A9D1N728</accession>
<proteinExistence type="predicted"/>
<dbReference type="InterPro" id="IPR036063">
    <property type="entry name" value="Smr_dom_sf"/>
</dbReference>
<reference evidence="2" key="2">
    <citation type="journal article" date="2021" name="PeerJ">
        <title>Extensive microbial diversity within the chicken gut microbiome revealed by metagenomics and culture.</title>
        <authorList>
            <person name="Gilroy R."/>
            <person name="Ravi A."/>
            <person name="Getino M."/>
            <person name="Pursley I."/>
            <person name="Horton D.L."/>
            <person name="Alikhan N.F."/>
            <person name="Baker D."/>
            <person name="Gharbi K."/>
            <person name="Hall N."/>
            <person name="Watson M."/>
            <person name="Adriaenssens E.M."/>
            <person name="Foster-Nyarko E."/>
            <person name="Jarju S."/>
            <person name="Secka A."/>
            <person name="Antonio M."/>
            <person name="Oren A."/>
            <person name="Chaudhuri R.R."/>
            <person name="La Ragione R."/>
            <person name="Hildebrand F."/>
            <person name="Pallen M.J."/>
        </authorList>
    </citation>
    <scope>NUCLEOTIDE SEQUENCE</scope>
    <source>
        <strain evidence="2">ChiSjej4B22-8349</strain>
    </source>
</reference>
<dbReference type="Proteomes" id="UP000824130">
    <property type="component" value="Unassembled WGS sequence"/>
</dbReference>
<dbReference type="Gene3D" id="3.30.1370.110">
    <property type="match status" value="1"/>
</dbReference>
<evidence type="ECO:0000259" key="1">
    <source>
        <dbReference type="PROSITE" id="PS50828"/>
    </source>
</evidence>
<feature type="non-terminal residue" evidence="2">
    <location>
        <position position="1"/>
    </location>
</feature>
<evidence type="ECO:0000313" key="2">
    <source>
        <dbReference type="EMBL" id="HIU96328.1"/>
    </source>
</evidence>
<protein>
    <submittedName>
        <fullName evidence="2">Smr/MutS family protein</fullName>
    </submittedName>
</protein>
<dbReference type="PROSITE" id="PS50828">
    <property type="entry name" value="SMR"/>
    <property type="match status" value="1"/>
</dbReference>
<dbReference type="InterPro" id="IPR002625">
    <property type="entry name" value="Smr_dom"/>
</dbReference>
<sequence>ISGLKEVTVIHGRGEGILRRGIQDMLKRNKNVDSFRNGGFNEGGDGVTVVKLK</sequence>
<feature type="domain" description="Smr" evidence="1">
    <location>
        <begin position="1"/>
        <end position="53"/>
    </location>
</feature>
<evidence type="ECO:0000313" key="3">
    <source>
        <dbReference type="Proteomes" id="UP000824130"/>
    </source>
</evidence>
<dbReference type="AlphaFoldDB" id="A0A9D1N728"/>
<organism evidence="2 3">
    <name type="scientific">Candidatus Allocopromorpha excrementipullorum</name>
    <dbReference type="NCBI Taxonomy" id="2840743"/>
    <lineage>
        <taxon>Bacteria</taxon>
        <taxon>Bacillati</taxon>
        <taxon>Bacillota</taxon>
        <taxon>Clostridia</taxon>
        <taxon>Eubacteriales</taxon>
        <taxon>Eubacteriaceae</taxon>
        <taxon>Eubacteriaceae incertae sedis</taxon>
        <taxon>Candidatus Allocopromorpha</taxon>
    </lineage>
</organism>
<comment type="caution">
    <text evidence="2">The sequence shown here is derived from an EMBL/GenBank/DDBJ whole genome shotgun (WGS) entry which is preliminary data.</text>
</comment>
<dbReference type="SUPFAM" id="SSF160443">
    <property type="entry name" value="SMR domain-like"/>
    <property type="match status" value="1"/>
</dbReference>
<dbReference type="Pfam" id="PF01713">
    <property type="entry name" value="Smr"/>
    <property type="match status" value="1"/>
</dbReference>
<reference evidence="2" key="1">
    <citation type="submission" date="2020-10" db="EMBL/GenBank/DDBJ databases">
        <authorList>
            <person name="Gilroy R."/>
        </authorList>
    </citation>
    <scope>NUCLEOTIDE SEQUENCE</scope>
    <source>
        <strain evidence="2">ChiSjej4B22-8349</strain>
    </source>
</reference>